<reference evidence="2" key="1">
    <citation type="submission" date="2021-06" db="EMBL/GenBank/DDBJ databases">
        <authorList>
            <person name="Kallberg Y."/>
            <person name="Tangrot J."/>
            <person name="Rosling A."/>
        </authorList>
    </citation>
    <scope>NUCLEOTIDE SEQUENCE</scope>
    <source>
        <strain evidence="2">BR232B</strain>
    </source>
</reference>
<sequence>MGGIVAVIILTNTKPWTSKTYGLILLVPLMTIFSISVLCVKLPRLKKKLEAESAALITTFNAEDSDRSIVWKRVQIAGDRHDKDYLVIEILRRNEIPEIMASFPPSYDATTG</sequence>
<name>A0A9N9GQC1_9GLOM</name>
<keyword evidence="1" id="KW-1133">Transmembrane helix</keyword>
<dbReference type="Proteomes" id="UP000789739">
    <property type="component" value="Unassembled WGS sequence"/>
</dbReference>
<evidence type="ECO:0000313" key="2">
    <source>
        <dbReference type="EMBL" id="CAG8622221.1"/>
    </source>
</evidence>
<accession>A0A9N9GQC1</accession>
<keyword evidence="1" id="KW-0472">Membrane</keyword>
<gene>
    <name evidence="2" type="ORF">PBRASI_LOCUS8775</name>
</gene>
<keyword evidence="3" id="KW-1185">Reference proteome</keyword>
<dbReference type="AlphaFoldDB" id="A0A9N9GQC1"/>
<dbReference type="EMBL" id="CAJVPI010001658">
    <property type="protein sequence ID" value="CAG8622221.1"/>
    <property type="molecule type" value="Genomic_DNA"/>
</dbReference>
<dbReference type="OrthoDB" id="10476399at2759"/>
<feature type="transmembrane region" description="Helical" evidence="1">
    <location>
        <begin position="20"/>
        <end position="40"/>
    </location>
</feature>
<protein>
    <submittedName>
        <fullName evidence="2">54_t:CDS:1</fullName>
    </submittedName>
</protein>
<evidence type="ECO:0000313" key="3">
    <source>
        <dbReference type="Proteomes" id="UP000789739"/>
    </source>
</evidence>
<organism evidence="2 3">
    <name type="scientific">Paraglomus brasilianum</name>
    <dbReference type="NCBI Taxonomy" id="144538"/>
    <lineage>
        <taxon>Eukaryota</taxon>
        <taxon>Fungi</taxon>
        <taxon>Fungi incertae sedis</taxon>
        <taxon>Mucoromycota</taxon>
        <taxon>Glomeromycotina</taxon>
        <taxon>Glomeromycetes</taxon>
        <taxon>Paraglomerales</taxon>
        <taxon>Paraglomeraceae</taxon>
        <taxon>Paraglomus</taxon>
    </lineage>
</organism>
<comment type="caution">
    <text evidence="2">The sequence shown here is derived from an EMBL/GenBank/DDBJ whole genome shotgun (WGS) entry which is preliminary data.</text>
</comment>
<keyword evidence="1" id="KW-0812">Transmembrane</keyword>
<evidence type="ECO:0000256" key="1">
    <source>
        <dbReference type="SAM" id="Phobius"/>
    </source>
</evidence>
<proteinExistence type="predicted"/>